<keyword evidence="12" id="KW-0539">Nucleus</keyword>
<evidence type="ECO:0000256" key="6">
    <source>
        <dbReference type="ARBA" id="ARBA00022664"/>
    </source>
</evidence>
<evidence type="ECO:0000256" key="9">
    <source>
        <dbReference type="ARBA" id="ARBA00022884"/>
    </source>
</evidence>
<evidence type="ECO:0000256" key="3">
    <source>
        <dbReference type="ARBA" id="ARBA00009548"/>
    </source>
</evidence>
<dbReference type="Proteomes" id="UP001271007">
    <property type="component" value="Unassembled WGS sequence"/>
</dbReference>
<evidence type="ECO:0000256" key="2">
    <source>
        <dbReference type="ARBA" id="ARBA00004496"/>
    </source>
</evidence>
<keyword evidence="8" id="KW-0810">Translation regulation</keyword>
<keyword evidence="10" id="KW-0866">Nonsense-mediated mRNA decay</keyword>
<feature type="compositionally biased region" description="Polar residues" evidence="13">
    <location>
        <begin position="89"/>
        <end position="108"/>
    </location>
</feature>
<keyword evidence="9" id="KW-0694">RNA-binding</keyword>
<evidence type="ECO:0000256" key="10">
    <source>
        <dbReference type="ARBA" id="ARBA00023161"/>
    </source>
</evidence>
<evidence type="ECO:0000256" key="8">
    <source>
        <dbReference type="ARBA" id="ARBA00022845"/>
    </source>
</evidence>
<comment type="caution">
    <text evidence="15">The sequence shown here is derived from an EMBL/GenBank/DDBJ whole genome shotgun (WGS) entry which is preliminary data.</text>
</comment>
<dbReference type="InterPro" id="IPR044796">
    <property type="entry name" value="MLN51_plant"/>
</dbReference>
<sequence length="732" mass="79592">MAAGRTLRSLVSRRRRAGDEGEDEEGPVYVEDSQSEGSVLTEPDDEEEVDGGSVAGQGATESRSGEAAKEEPTTTDGASSKKGRKPSKQAGTNGTDASDVSPPAQVQSEFKAVADTEAMMNGLDINEKGKAQAEAVDFEDDGQSTAGTAPPRTNGSTLPAAERQRRDHEEYRKKRDANPAFIPNRGNFFMHDTRGQTHGPAPPQRGAWGGRGRGRGVPDVGGPFSPANQMASAERAAQQTWKHDLHDTINEETIAPPTQPGNPAFMPPRQQSNYSAHLFPKPAMQPNNAPSASAQPSVISFDSTIYLGTLQVRVKLPGMKAPVALAEAKARRYVRLPNHRPPLRRDKPVRVFLPGIQRYIFPATDRSFIFIPRQMRPNQQGYHRGYQRSIGGYGYSSRRTSMHGSMYSGSVAPSRRSSLAGVSRDRAFSPAGSFVGMPSGRPVVRLPHGSNNSTPVGLMSGYHTPTGPPVLHTYPLPQMPQFQGTPTTALHQPRPQKTISVTGIESPAILQQQAGEPQPFQNQLPAHMNEQSVYQQPPPPQPYFSPQQQYQYPTHPPAGTPLSGIPEQAMHAPNIQPPSYGQPPYYPTYPPQQGFYYPPSGQSGYPQMPMYMMPPPQGYMPPPPAPPMSELQPPSQQSRPISSSSQQESQQASQSGMVAHESNGMVFYVPASEAQSSEQHYQPAEGFVPTYAMPGLPPPTPAPDDPMQYYYPPVQHNGMQDVGPAVYYPPQQ</sequence>
<evidence type="ECO:0000259" key="14">
    <source>
        <dbReference type="SMART" id="SM01044"/>
    </source>
</evidence>
<evidence type="ECO:0000256" key="11">
    <source>
        <dbReference type="ARBA" id="ARBA00023187"/>
    </source>
</evidence>
<dbReference type="AlphaFoldDB" id="A0AAJ0GCX5"/>
<feature type="region of interest" description="Disordered" evidence="13">
    <location>
        <begin position="688"/>
        <end position="715"/>
    </location>
</feature>
<reference evidence="15" key="1">
    <citation type="submission" date="2023-04" db="EMBL/GenBank/DDBJ databases">
        <title>Black Yeasts Isolated from many extreme environments.</title>
        <authorList>
            <person name="Coleine C."/>
            <person name="Stajich J.E."/>
            <person name="Selbmann L."/>
        </authorList>
    </citation>
    <scope>NUCLEOTIDE SEQUENCE</scope>
    <source>
        <strain evidence="15">CCFEE 5312</strain>
    </source>
</reference>
<dbReference type="GO" id="GO:0006417">
    <property type="term" value="P:regulation of translation"/>
    <property type="evidence" value="ECO:0007669"/>
    <property type="project" value="UniProtKB-KW"/>
</dbReference>
<evidence type="ECO:0000256" key="7">
    <source>
        <dbReference type="ARBA" id="ARBA00022816"/>
    </source>
</evidence>
<keyword evidence="6" id="KW-0507">mRNA processing</keyword>
<dbReference type="GO" id="GO:0000184">
    <property type="term" value="P:nuclear-transcribed mRNA catabolic process, nonsense-mediated decay"/>
    <property type="evidence" value="ECO:0007669"/>
    <property type="project" value="UniProtKB-KW"/>
</dbReference>
<feature type="region of interest" description="Disordered" evidence="13">
    <location>
        <begin position="1"/>
        <end position="186"/>
    </location>
</feature>
<keyword evidence="4" id="KW-0813">Transport</keyword>
<accession>A0AAJ0GCX5</accession>
<dbReference type="PANTHER" id="PTHR46837">
    <property type="entry name" value="PROTEIN MLN51 HOMOLOG"/>
    <property type="match status" value="1"/>
</dbReference>
<dbReference type="GO" id="GO:0051028">
    <property type="term" value="P:mRNA transport"/>
    <property type="evidence" value="ECO:0007669"/>
    <property type="project" value="UniProtKB-KW"/>
</dbReference>
<keyword evidence="7" id="KW-0509">mRNA transport</keyword>
<dbReference type="GO" id="GO:0008380">
    <property type="term" value="P:RNA splicing"/>
    <property type="evidence" value="ECO:0007669"/>
    <property type="project" value="UniProtKB-KW"/>
</dbReference>
<feature type="compositionally biased region" description="Low complexity" evidence="13">
    <location>
        <begin position="628"/>
        <end position="655"/>
    </location>
</feature>
<evidence type="ECO:0000256" key="4">
    <source>
        <dbReference type="ARBA" id="ARBA00022448"/>
    </source>
</evidence>
<keyword evidence="16" id="KW-1185">Reference proteome</keyword>
<evidence type="ECO:0000256" key="1">
    <source>
        <dbReference type="ARBA" id="ARBA00004123"/>
    </source>
</evidence>
<keyword evidence="5" id="KW-0963">Cytoplasm</keyword>
<evidence type="ECO:0000256" key="12">
    <source>
        <dbReference type="ARBA" id="ARBA00023242"/>
    </source>
</evidence>
<dbReference type="PANTHER" id="PTHR46837:SF5">
    <property type="entry name" value="PROTEIN MLN51 HOMOLOG"/>
    <property type="match status" value="1"/>
</dbReference>
<feature type="region of interest" description="Disordered" evidence="13">
    <location>
        <begin position="616"/>
        <end position="658"/>
    </location>
</feature>
<name>A0AAJ0GCX5_9PEZI</name>
<protein>
    <recommendedName>
        <fullName evidence="14">Btz domain-containing protein</fullName>
    </recommendedName>
</protein>
<dbReference type="Pfam" id="PF09405">
    <property type="entry name" value="Btz"/>
    <property type="match status" value="1"/>
</dbReference>
<feature type="region of interest" description="Disordered" evidence="13">
    <location>
        <begin position="554"/>
        <end position="587"/>
    </location>
</feature>
<dbReference type="GO" id="GO:0003729">
    <property type="term" value="F:mRNA binding"/>
    <property type="evidence" value="ECO:0007669"/>
    <property type="project" value="InterPro"/>
</dbReference>
<comment type="similarity">
    <text evidence="3">Belongs to the CASC3 family.</text>
</comment>
<dbReference type="GO" id="GO:0035145">
    <property type="term" value="C:exon-exon junction complex"/>
    <property type="evidence" value="ECO:0007669"/>
    <property type="project" value="InterPro"/>
</dbReference>
<dbReference type="SMART" id="SM01044">
    <property type="entry name" value="Btz"/>
    <property type="match status" value="1"/>
</dbReference>
<feature type="compositionally biased region" description="Polar residues" evidence="13">
    <location>
        <begin position="143"/>
        <end position="157"/>
    </location>
</feature>
<evidence type="ECO:0000256" key="5">
    <source>
        <dbReference type="ARBA" id="ARBA00022490"/>
    </source>
</evidence>
<evidence type="ECO:0000313" key="15">
    <source>
        <dbReference type="EMBL" id="KAK3054541.1"/>
    </source>
</evidence>
<dbReference type="EMBL" id="JAWDJX010000011">
    <property type="protein sequence ID" value="KAK3054541.1"/>
    <property type="molecule type" value="Genomic_DNA"/>
</dbReference>
<feature type="compositionally biased region" description="Basic and acidic residues" evidence="13">
    <location>
        <begin position="162"/>
        <end position="177"/>
    </location>
</feature>
<evidence type="ECO:0000313" key="16">
    <source>
        <dbReference type="Proteomes" id="UP001271007"/>
    </source>
</evidence>
<keyword evidence="11" id="KW-0508">mRNA splicing</keyword>
<feature type="region of interest" description="Disordered" evidence="13">
    <location>
        <begin position="254"/>
        <end position="275"/>
    </location>
</feature>
<proteinExistence type="inferred from homology"/>
<comment type="subcellular location">
    <subcellularLocation>
        <location evidence="2">Cytoplasm</location>
    </subcellularLocation>
    <subcellularLocation>
        <location evidence="1">Nucleus</location>
    </subcellularLocation>
</comment>
<evidence type="ECO:0000256" key="13">
    <source>
        <dbReference type="SAM" id="MobiDB-lite"/>
    </source>
</evidence>
<gene>
    <name evidence="15" type="ORF">LTR09_004270</name>
</gene>
<organism evidence="15 16">
    <name type="scientific">Extremus antarcticus</name>
    <dbReference type="NCBI Taxonomy" id="702011"/>
    <lineage>
        <taxon>Eukaryota</taxon>
        <taxon>Fungi</taxon>
        <taxon>Dikarya</taxon>
        <taxon>Ascomycota</taxon>
        <taxon>Pezizomycotina</taxon>
        <taxon>Dothideomycetes</taxon>
        <taxon>Dothideomycetidae</taxon>
        <taxon>Mycosphaerellales</taxon>
        <taxon>Extremaceae</taxon>
        <taxon>Extremus</taxon>
    </lineage>
</organism>
<feature type="compositionally biased region" description="Pro residues" evidence="13">
    <location>
        <begin position="616"/>
        <end position="627"/>
    </location>
</feature>
<feature type="compositionally biased region" description="Low complexity" evidence="13">
    <location>
        <begin position="1"/>
        <end position="10"/>
    </location>
</feature>
<dbReference type="InterPro" id="IPR018545">
    <property type="entry name" value="Btz_dom"/>
</dbReference>
<feature type="compositionally biased region" description="Basic and acidic residues" evidence="13">
    <location>
        <begin position="63"/>
        <end position="72"/>
    </location>
</feature>
<dbReference type="GO" id="GO:0005737">
    <property type="term" value="C:cytoplasm"/>
    <property type="evidence" value="ECO:0007669"/>
    <property type="project" value="UniProtKB-SubCell"/>
</dbReference>
<feature type="compositionally biased region" description="Pro residues" evidence="13">
    <location>
        <begin position="695"/>
        <end position="704"/>
    </location>
</feature>
<feature type="domain" description="Btz" evidence="14">
    <location>
        <begin position="139"/>
        <end position="273"/>
    </location>
</feature>
<dbReference type="GO" id="GO:0006397">
    <property type="term" value="P:mRNA processing"/>
    <property type="evidence" value="ECO:0007669"/>
    <property type="project" value="UniProtKB-KW"/>
</dbReference>